<organism evidence="1 2">
    <name type="scientific">Trichonephila clavipes</name>
    <name type="common">Golden silk orbweaver</name>
    <name type="synonym">Nephila clavipes</name>
    <dbReference type="NCBI Taxonomy" id="2585209"/>
    <lineage>
        <taxon>Eukaryota</taxon>
        <taxon>Metazoa</taxon>
        <taxon>Ecdysozoa</taxon>
        <taxon>Arthropoda</taxon>
        <taxon>Chelicerata</taxon>
        <taxon>Arachnida</taxon>
        <taxon>Araneae</taxon>
        <taxon>Araneomorphae</taxon>
        <taxon>Entelegynae</taxon>
        <taxon>Araneoidea</taxon>
        <taxon>Nephilidae</taxon>
        <taxon>Trichonephila</taxon>
    </lineage>
</organism>
<protein>
    <submittedName>
        <fullName evidence="1">Uncharacterized protein</fullName>
    </submittedName>
</protein>
<accession>A0A8X7BKC9</accession>
<gene>
    <name evidence="1" type="ORF">TNCV_4538891</name>
</gene>
<name>A0A8X7BKC9_TRICX</name>
<evidence type="ECO:0000313" key="1">
    <source>
        <dbReference type="EMBL" id="GFY33557.1"/>
    </source>
</evidence>
<sequence>MSDLEPQVYPYKGLQSIRTWRQSGFGPPRILGLFAMQGLRGSKSRLESLTTTLHGIAYVLKDSSHVTYSPGNYRYSNDDVFN</sequence>
<proteinExistence type="predicted"/>
<reference evidence="1" key="1">
    <citation type="submission" date="2020-08" db="EMBL/GenBank/DDBJ databases">
        <title>Multicomponent nature underlies the extraordinary mechanical properties of spider dragline silk.</title>
        <authorList>
            <person name="Kono N."/>
            <person name="Nakamura H."/>
            <person name="Mori M."/>
            <person name="Yoshida Y."/>
            <person name="Ohtoshi R."/>
            <person name="Malay A.D."/>
            <person name="Moran D.A.P."/>
            <person name="Tomita M."/>
            <person name="Numata K."/>
            <person name="Arakawa K."/>
        </authorList>
    </citation>
    <scope>NUCLEOTIDE SEQUENCE</scope>
</reference>
<dbReference type="EMBL" id="BMAU01021412">
    <property type="protein sequence ID" value="GFY33557.1"/>
    <property type="molecule type" value="Genomic_DNA"/>
</dbReference>
<keyword evidence="2" id="KW-1185">Reference proteome</keyword>
<evidence type="ECO:0000313" key="2">
    <source>
        <dbReference type="Proteomes" id="UP000887159"/>
    </source>
</evidence>
<dbReference type="Proteomes" id="UP000887159">
    <property type="component" value="Unassembled WGS sequence"/>
</dbReference>
<dbReference type="AlphaFoldDB" id="A0A8X7BKC9"/>
<comment type="caution">
    <text evidence="1">The sequence shown here is derived from an EMBL/GenBank/DDBJ whole genome shotgun (WGS) entry which is preliminary data.</text>
</comment>